<evidence type="ECO:0000313" key="3">
    <source>
        <dbReference type="Proteomes" id="UP001449225"/>
    </source>
</evidence>
<reference evidence="2 3" key="1">
    <citation type="submission" date="2024-03" db="EMBL/GenBank/DDBJ databases">
        <title>Community enrichment and isolation of bacterial strains for fucoidan degradation.</title>
        <authorList>
            <person name="Sichert A."/>
        </authorList>
    </citation>
    <scope>NUCLEOTIDE SEQUENCE [LARGE SCALE GENOMIC DNA]</scope>
    <source>
        <strain evidence="2 3">AS76</strain>
    </source>
</reference>
<evidence type="ECO:0000313" key="2">
    <source>
        <dbReference type="EMBL" id="MEM5535452.1"/>
    </source>
</evidence>
<feature type="transmembrane region" description="Helical" evidence="1">
    <location>
        <begin position="17"/>
        <end position="38"/>
    </location>
</feature>
<keyword evidence="1" id="KW-0472">Membrane</keyword>
<keyword evidence="3" id="KW-1185">Reference proteome</keyword>
<organism evidence="2 3">
    <name type="scientific">Neptuniibacter pectenicola</name>
    <dbReference type="NCBI Taxonomy" id="1806669"/>
    <lineage>
        <taxon>Bacteria</taxon>
        <taxon>Pseudomonadati</taxon>
        <taxon>Pseudomonadota</taxon>
        <taxon>Gammaproteobacteria</taxon>
        <taxon>Oceanospirillales</taxon>
        <taxon>Oceanospirillaceae</taxon>
        <taxon>Neptuniibacter</taxon>
    </lineage>
</organism>
<dbReference type="RefSeq" id="WP_342853739.1">
    <property type="nucleotide sequence ID" value="NZ_JBBMRA010000002.1"/>
</dbReference>
<evidence type="ECO:0000256" key="1">
    <source>
        <dbReference type="SAM" id="Phobius"/>
    </source>
</evidence>
<keyword evidence="1" id="KW-1133">Transmembrane helix</keyword>
<dbReference type="Proteomes" id="UP001449225">
    <property type="component" value="Unassembled WGS sequence"/>
</dbReference>
<gene>
    <name evidence="2" type="ORF">WNY58_03500</name>
</gene>
<proteinExistence type="predicted"/>
<comment type="caution">
    <text evidence="2">The sequence shown here is derived from an EMBL/GenBank/DDBJ whole genome shotgun (WGS) entry which is preliminary data.</text>
</comment>
<dbReference type="EMBL" id="JBBMRA010000002">
    <property type="protein sequence ID" value="MEM5535452.1"/>
    <property type="molecule type" value="Genomic_DNA"/>
</dbReference>
<accession>A0ABU9TQC6</accession>
<dbReference type="InterPro" id="IPR008620">
    <property type="entry name" value="FixH"/>
</dbReference>
<keyword evidence="1" id="KW-0812">Transmembrane</keyword>
<sequence length="173" mass="19554">MNSEDNTPIAPWYRQPWLWFILAPIIAVVIYGTSFLYLSIITHDGIVKDDMYKVARGHFVDKSHSEAAKALGVSGTLKLDNQTGDLMVDFTSNQTEKPNHLTLSIIHPTHQQYDQTIMLKQVPSTNLYTGSLKASLKGKRYLILEDDTASWNLRAEILPPYDQNSVELEPAHN</sequence>
<dbReference type="Pfam" id="PF05751">
    <property type="entry name" value="FixH"/>
    <property type="match status" value="1"/>
</dbReference>
<name>A0ABU9TQC6_9GAMM</name>
<protein>
    <submittedName>
        <fullName evidence="2">FixH family protein</fullName>
    </submittedName>
</protein>